<dbReference type="InterPro" id="IPR003593">
    <property type="entry name" value="AAA+_ATPase"/>
</dbReference>
<evidence type="ECO:0000256" key="1">
    <source>
        <dbReference type="ARBA" id="ARBA00022448"/>
    </source>
</evidence>
<keyword evidence="3" id="KW-0547">Nucleotide-binding</keyword>
<feature type="region of interest" description="Disordered" evidence="7">
    <location>
        <begin position="377"/>
        <end position="420"/>
    </location>
</feature>
<reference evidence="9 10" key="1">
    <citation type="submission" date="2024-07" db="EMBL/GenBank/DDBJ databases">
        <authorList>
            <person name="Thanompreechachai J."/>
            <person name="Duangmal K."/>
        </authorList>
    </citation>
    <scope>NUCLEOTIDE SEQUENCE [LARGE SCALE GENOMIC DNA]</scope>
    <source>
        <strain evidence="9 10">KCTC 19886</strain>
    </source>
</reference>
<dbReference type="CDD" id="cd03301">
    <property type="entry name" value="ABC_MalK_N"/>
    <property type="match status" value="1"/>
</dbReference>
<keyword evidence="1" id="KW-0813">Transport</keyword>
<evidence type="ECO:0000256" key="6">
    <source>
        <dbReference type="ARBA" id="ARBA00023136"/>
    </source>
</evidence>
<feature type="compositionally biased region" description="Basic and acidic residues" evidence="7">
    <location>
        <begin position="383"/>
        <end position="405"/>
    </location>
</feature>
<evidence type="ECO:0000256" key="3">
    <source>
        <dbReference type="ARBA" id="ARBA00022741"/>
    </source>
</evidence>
<dbReference type="InterPro" id="IPR017871">
    <property type="entry name" value="ABC_transporter-like_CS"/>
</dbReference>
<keyword evidence="4 9" id="KW-0067">ATP-binding</keyword>
<evidence type="ECO:0000256" key="5">
    <source>
        <dbReference type="ARBA" id="ARBA00022967"/>
    </source>
</evidence>
<evidence type="ECO:0000256" key="4">
    <source>
        <dbReference type="ARBA" id="ARBA00022840"/>
    </source>
</evidence>
<dbReference type="Proteomes" id="UP001555826">
    <property type="component" value="Unassembled WGS sequence"/>
</dbReference>
<dbReference type="PANTHER" id="PTHR43875">
    <property type="entry name" value="MALTODEXTRIN IMPORT ATP-BINDING PROTEIN MSMX"/>
    <property type="match status" value="1"/>
</dbReference>
<evidence type="ECO:0000313" key="10">
    <source>
        <dbReference type="Proteomes" id="UP001555826"/>
    </source>
</evidence>
<dbReference type="Pfam" id="PF17912">
    <property type="entry name" value="OB_MalK"/>
    <property type="match status" value="1"/>
</dbReference>
<accession>A0ABV3PBR7</accession>
<dbReference type="PROSITE" id="PS50893">
    <property type="entry name" value="ABC_TRANSPORTER_2"/>
    <property type="match status" value="1"/>
</dbReference>
<dbReference type="RefSeq" id="WP_367639955.1">
    <property type="nucleotide sequence ID" value="NZ_JBFNQN010000014.1"/>
</dbReference>
<dbReference type="SUPFAM" id="SSF50331">
    <property type="entry name" value="MOP-like"/>
    <property type="match status" value="1"/>
</dbReference>
<dbReference type="Gene3D" id="2.40.50.100">
    <property type="match status" value="1"/>
</dbReference>
<sequence>MARIELKNIVKKYGDGFPAVNDVSLDIADGEFVILVGPSGCGKSTLLRMIVGLEDITDGDLLIDGKRVNDLAPRDRDLAMVFQNYALYPHLTVGENIAFPLRLNHSKVPESEIRERVQRAADMLELHEHLDRKPANLSGGQRQRVAMGRAIVRDAKAFLFDEPLSNLDAKLRGQMRTEIARMQRSLATTTVYVTHDQTEAMTLGDRVAVLRKGVLQQVASPRELYEQPVNLFVAGFIGSPPMNFLPARVSGTTLQLPFGEVPRPEQVDGSYEGKLLIVGVRPEHFDDAEVTEAPEGAATFQADVDVTEWLGNELYAYIPFEAADETKEQLAELDRELDGESLRSQLVVTLDAMSGVRDGDRATLWFDPKRMHVFDPTTGVNLTRDEDKAKKIGEQSEALRKRSLERAQGSAGRTPAHAAS</sequence>
<dbReference type="Pfam" id="PF00005">
    <property type="entry name" value="ABC_tran"/>
    <property type="match status" value="1"/>
</dbReference>
<dbReference type="NCBIfam" id="NF008653">
    <property type="entry name" value="PRK11650.1"/>
    <property type="match status" value="1"/>
</dbReference>
<comment type="caution">
    <text evidence="9">The sequence shown here is derived from an EMBL/GenBank/DDBJ whole genome shotgun (WGS) entry which is preliminary data.</text>
</comment>
<name>A0ABV3PBR7_9ACTN</name>
<evidence type="ECO:0000256" key="7">
    <source>
        <dbReference type="SAM" id="MobiDB-lite"/>
    </source>
</evidence>
<evidence type="ECO:0000259" key="8">
    <source>
        <dbReference type="PROSITE" id="PS50893"/>
    </source>
</evidence>
<evidence type="ECO:0000313" key="9">
    <source>
        <dbReference type="EMBL" id="MEW9266813.1"/>
    </source>
</evidence>
<dbReference type="GO" id="GO:0005524">
    <property type="term" value="F:ATP binding"/>
    <property type="evidence" value="ECO:0007669"/>
    <property type="project" value="UniProtKB-KW"/>
</dbReference>
<dbReference type="InterPro" id="IPR027417">
    <property type="entry name" value="P-loop_NTPase"/>
</dbReference>
<proteinExistence type="predicted"/>
<keyword evidence="5" id="KW-1278">Translocase</keyword>
<evidence type="ECO:0000256" key="2">
    <source>
        <dbReference type="ARBA" id="ARBA00022475"/>
    </source>
</evidence>
<keyword evidence="10" id="KW-1185">Reference proteome</keyword>
<protein>
    <submittedName>
        <fullName evidence="9">Sn-glycerol-3-phosphate ABC transporter ATP-binding protein UgpC</fullName>
    </submittedName>
</protein>
<gene>
    <name evidence="9" type="primary">ugpC</name>
    <name evidence="9" type="ORF">AB1207_18850</name>
</gene>
<keyword evidence="2" id="KW-1003">Cell membrane</keyword>
<dbReference type="PANTHER" id="PTHR43875:SF15">
    <property type="entry name" value="TREHALOSE IMPORT ATP-BINDING PROTEIN SUGC"/>
    <property type="match status" value="1"/>
</dbReference>
<dbReference type="PROSITE" id="PS00211">
    <property type="entry name" value="ABC_TRANSPORTER_1"/>
    <property type="match status" value="1"/>
</dbReference>
<dbReference type="InterPro" id="IPR047641">
    <property type="entry name" value="ABC_transpr_MalK/UgpC-like"/>
</dbReference>
<dbReference type="InterPro" id="IPR015855">
    <property type="entry name" value="ABC_transpr_MalK-like"/>
</dbReference>
<dbReference type="SMART" id="SM00382">
    <property type="entry name" value="AAA"/>
    <property type="match status" value="1"/>
</dbReference>
<dbReference type="SUPFAM" id="SSF52540">
    <property type="entry name" value="P-loop containing nucleoside triphosphate hydrolases"/>
    <property type="match status" value="1"/>
</dbReference>
<dbReference type="InterPro" id="IPR040582">
    <property type="entry name" value="OB_MalK-like"/>
</dbReference>
<dbReference type="EMBL" id="JBFNQN010000014">
    <property type="protein sequence ID" value="MEW9266813.1"/>
    <property type="molecule type" value="Genomic_DNA"/>
</dbReference>
<keyword evidence="6" id="KW-0472">Membrane</keyword>
<dbReference type="Gene3D" id="3.40.50.300">
    <property type="entry name" value="P-loop containing nucleotide triphosphate hydrolases"/>
    <property type="match status" value="1"/>
</dbReference>
<organism evidence="9 10">
    <name type="scientific">Kineococcus endophyticus</name>
    <dbReference type="NCBI Taxonomy" id="1181883"/>
    <lineage>
        <taxon>Bacteria</taxon>
        <taxon>Bacillati</taxon>
        <taxon>Actinomycetota</taxon>
        <taxon>Actinomycetes</taxon>
        <taxon>Kineosporiales</taxon>
        <taxon>Kineosporiaceae</taxon>
        <taxon>Kineococcus</taxon>
    </lineage>
</organism>
<feature type="domain" description="ABC transporter" evidence="8">
    <location>
        <begin position="4"/>
        <end position="237"/>
    </location>
</feature>
<dbReference type="InterPro" id="IPR012340">
    <property type="entry name" value="NA-bd_OB-fold"/>
</dbReference>
<dbReference type="InterPro" id="IPR008995">
    <property type="entry name" value="Mo/tungstate-bd_C_term_dom"/>
</dbReference>
<dbReference type="InterPro" id="IPR003439">
    <property type="entry name" value="ABC_transporter-like_ATP-bd"/>
</dbReference>
<dbReference type="Gene3D" id="2.40.50.140">
    <property type="entry name" value="Nucleic acid-binding proteins"/>
    <property type="match status" value="1"/>
</dbReference>